<dbReference type="EMBL" id="QANS01000002">
    <property type="protein sequence ID" value="PTU32447.1"/>
    <property type="molecule type" value="Genomic_DNA"/>
</dbReference>
<gene>
    <name evidence="6" type="ORF">CJD38_07310</name>
</gene>
<reference evidence="6 7" key="1">
    <citation type="submission" date="2018-04" db="EMBL/GenBank/DDBJ databases">
        <title>Novel species isolated from glacier.</title>
        <authorList>
            <person name="Liu Q."/>
            <person name="Xin Y.-H."/>
        </authorList>
    </citation>
    <scope>NUCLEOTIDE SEQUENCE [LARGE SCALE GENOMIC DNA]</scope>
    <source>
        <strain evidence="6 7">GT1R17</strain>
    </source>
</reference>
<dbReference type="InterPro" id="IPR050109">
    <property type="entry name" value="HTH-type_TetR-like_transc_reg"/>
</dbReference>
<keyword evidence="7" id="KW-1185">Reference proteome</keyword>
<dbReference type="InterPro" id="IPR001647">
    <property type="entry name" value="HTH_TetR"/>
</dbReference>
<dbReference type="PRINTS" id="PR00455">
    <property type="entry name" value="HTHTETR"/>
</dbReference>
<dbReference type="Gene3D" id="1.10.357.10">
    <property type="entry name" value="Tetracycline Repressor, domain 2"/>
    <property type="match status" value="1"/>
</dbReference>
<name>A0A2T5MIN7_9GAMM</name>
<feature type="DNA-binding region" description="H-T-H motif" evidence="4">
    <location>
        <begin position="48"/>
        <end position="67"/>
    </location>
</feature>
<evidence type="ECO:0000313" key="7">
    <source>
        <dbReference type="Proteomes" id="UP000244248"/>
    </source>
</evidence>
<evidence type="ECO:0000256" key="2">
    <source>
        <dbReference type="ARBA" id="ARBA00023125"/>
    </source>
</evidence>
<dbReference type="AlphaFoldDB" id="A0A2T5MIN7"/>
<feature type="domain" description="HTH tetR-type" evidence="5">
    <location>
        <begin position="25"/>
        <end position="85"/>
    </location>
</feature>
<dbReference type="SUPFAM" id="SSF46689">
    <property type="entry name" value="Homeodomain-like"/>
    <property type="match status" value="1"/>
</dbReference>
<dbReference type="Pfam" id="PF00440">
    <property type="entry name" value="TetR_N"/>
    <property type="match status" value="1"/>
</dbReference>
<evidence type="ECO:0000313" key="6">
    <source>
        <dbReference type="EMBL" id="PTU32447.1"/>
    </source>
</evidence>
<dbReference type="Proteomes" id="UP000244248">
    <property type="component" value="Unassembled WGS sequence"/>
</dbReference>
<evidence type="ECO:0000256" key="1">
    <source>
        <dbReference type="ARBA" id="ARBA00023015"/>
    </source>
</evidence>
<evidence type="ECO:0000256" key="4">
    <source>
        <dbReference type="PROSITE-ProRule" id="PRU00335"/>
    </source>
</evidence>
<accession>A0A2T5MIN7</accession>
<dbReference type="PANTHER" id="PTHR30055:SF234">
    <property type="entry name" value="HTH-TYPE TRANSCRIPTIONAL REGULATOR BETI"/>
    <property type="match status" value="1"/>
</dbReference>
<dbReference type="RefSeq" id="WP_107939643.1">
    <property type="nucleotide sequence ID" value="NZ_QANS01000002.1"/>
</dbReference>
<dbReference type="GO" id="GO:0003700">
    <property type="term" value="F:DNA-binding transcription factor activity"/>
    <property type="evidence" value="ECO:0007669"/>
    <property type="project" value="TreeGrafter"/>
</dbReference>
<dbReference type="PROSITE" id="PS01081">
    <property type="entry name" value="HTH_TETR_1"/>
    <property type="match status" value="1"/>
</dbReference>
<dbReference type="InterPro" id="IPR023772">
    <property type="entry name" value="DNA-bd_HTH_TetR-type_CS"/>
</dbReference>
<proteinExistence type="predicted"/>
<dbReference type="GO" id="GO:0000976">
    <property type="term" value="F:transcription cis-regulatory region binding"/>
    <property type="evidence" value="ECO:0007669"/>
    <property type="project" value="TreeGrafter"/>
</dbReference>
<keyword evidence="3" id="KW-0804">Transcription</keyword>
<comment type="caution">
    <text evidence="6">The sequence shown here is derived from an EMBL/GenBank/DDBJ whole genome shotgun (WGS) entry which is preliminary data.</text>
</comment>
<dbReference type="OrthoDB" id="9816320at2"/>
<keyword evidence="2 4" id="KW-0238">DNA-binding</keyword>
<dbReference type="PANTHER" id="PTHR30055">
    <property type="entry name" value="HTH-TYPE TRANSCRIPTIONAL REGULATOR RUTR"/>
    <property type="match status" value="1"/>
</dbReference>
<sequence>MARPTKKAYLADLTAKKNPSQPRAKATVTAMLDAAAQILEREGYNGVTTNHVAEAAGVSIGSLYEYFPNKQSIIAAALARELGEIANEVKASMRTALALPDQPRGGIDHWMRGMMSALEKRGKLLRVAMREVPFFWDIPEARDLSETLQHIAAEGRQKSERVLHFEDPEADTYLLMTMCWAAIQQTVLYRPTHISRERLTRTLVDMVTKLL</sequence>
<organism evidence="6 7">
    <name type="scientific">Stenotrophobium rhamnosiphilum</name>
    <dbReference type="NCBI Taxonomy" id="2029166"/>
    <lineage>
        <taxon>Bacteria</taxon>
        <taxon>Pseudomonadati</taxon>
        <taxon>Pseudomonadota</taxon>
        <taxon>Gammaproteobacteria</taxon>
        <taxon>Nevskiales</taxon>
        <taxon>Nevskiaceae</taxon>
        <taxon>Stenotrophobium</taxon>
    </lineage>
</organism>
<keyword evidence="1" id="KW-0805">Transcription regulation</keyword>
<evidence type="ECO:0000259" key="5">
    <source>
        <dbReference type="PROSITE" id="PS50977"/>
    </source>
</evidence>
<protein>
    <recommendedName>
        <fullName evidence="5">HTH tetR-type domain-containing protein</fullName>
    </recommendedName>
</protein>
<dbReference type="PROSITE" id="PS50977">
    <property type="entry name" value="HTH_TETR_2"/>
    <property type="match status" value="1"/>
</dbReference>
<dbReference type="InterPro" id="IPR009057">
    <property type="entry name" value="Homeodomain-like_sf"/>
</dbReference>
<evidence type="ECO:0000256" key="3">
    <source>
        <dbReference type="ARBA" id="ARBA00023163"/>
    </source>
</evidence>